<dbReference type="PANTHER" id="PTHR34978:SF3">
    <property type="entry name" value="SLR0241 PROTEIN"/>
    <property type="match status" value="1"/>
</dbReference>
<keyword evidence="3 6" id="KW-0378">Hydrolase</keyword>
<comment type="similarity">
    <text evidence="6">Belongs to the peptidase M48 family.</text>
</comment>
<evidence type="ECO:0000256" key="5">
    <source>
        <dbReference type="ARBA" id="ARBA00023049"/>
    </source>
</evidence>
<keyword evidence="2" id="KW-0479">Metal-binding</keyword>
<accession>A0ABT0JST9</accession>
<feature type="transmembrane region" description="Helical" evidence="7">
    <location>
        <begin position="30"/>
        <end position="55"/>
    </location>
</feature>
<feature type="domain" description="Peptidase M48" evidence="8">
    <location>
        <begin position="105"/>
        <end position="181"/>
    </location>
</feature>
<comment type="cofactor">
    <cofactor evidence="6">
        <name>Zn(2+)</name>
        <dbReference type="ChEBI" id="CHEBI:29105"/>
    </cofactor>
    <text evidence="6">Binds 1 zinc ion per subunit.</text>
</comment>
<dbReference type="Proteomes" id="UP001201873">
    <property type="component" value="Unassembled WGS sequence"/>
</dbReference>
<dbReference type="Pfam" id="PF01435">
    <property type="entry name" value="Peptidase_M48"/>
    <property type="match status" value="1"/>
</dbReference>
<dbReference type="InterPro" id="IPR052173">
    <property type="entry name" value="Beta-lactam_resp_regulator"/>
</dbReference>
<evidence type="ECO:0000313" key="9">
    <source>
        <dbReference type="EMBL" id="MCK9874606.1"/>
    </source>
</evidence>
<dbReference type="InterPro" id="IPR001915">
    <property type="entry name" value="Peptidase_M48"/>
</dbReference>
<feature type="transmembrane region" description="Helical" evidence="7">
    <location>
        <begin position="6"/>
        <end position="23"/>
    </location>
</feature>
<evidence type="ECO:0000313" key="10">
    <source>
        <dbReference type="Proteomes" id="UP001201873"/>
    </source>
</evidence>
<evidence type="ECO:0000256" key="4">
    <source>
        <dbReference type="ARBA" id="ARBA00022833"/>
    </source>
</evidence>
<proteinExistence type="inferred from homology"/>
<dbReference type="GO" id="GO:0008237">
    <property type="term" value="F:metallopeptidase activity"/>
    <property type="evidence" value="ECO:0007669"/>
    <property type="project" value="UniProtKB-KW"/>
</dbReference>
<keyword evidence="7" id="KW-0812">Transmembrane</keyword>
<keyword evidence="7" id="KW-0472">Membrane</keyword>
<keyword evidence="10" id="KW-1185">Reference proteome</keyword>
<dbReference type="PANTHER" id="PTHR34978">
    <property type="entry name" value="POSSIBLE SENSOR-TRANSDUCER PROTEIN BLAR"/>
    <property type="match status" value="1"/>
</dbReference>
<evidence type="ECO:0000259" key="8">
    <source>
        <dbReference type="Pfam" id="PF01435"/>
    </source>
</evidence>
<organism evidence="9 10">
    <name type="scientific">Frankia umida</name>
    <dbReference type="NCBI Taxonomy" id="573489"/>
    <lineage>
        <taxon>Bacteria</taxon>
        <taxon>Bacillati</taxon>
        <taxon>Actinomycetota</taxon>
        <taxon>Actinomycetes</taxon>
        <taxon>Frankiales</taxon>
        <taxon>Frankiaceae</taxon>
        <taxon>Frankia</taxon>
    </lineage>
</organism>
<dbReference type="Gene3D" id="3.30.2010.10">
    <property type="entry name" value="Metalloproteases ('zincins'), catalytic domain"/>
    <property type="match status" value="1"/>
</dbReference>
<evidence type="ECO:0000256" key="1">
    <source>
        <dbReference type="ARBA" id="ARBA00022670"/>
    </source>
</evidence>
<evidence type="ECO:0000256" key="6">
    <source>
        <dbReference type="RuleBase" id="RU003983"/>
    </source>
</evidence>
<evidence type="ECO:0000256" key="7">
    <source>
        <dbReference type="SAM" id="Phobius"/>
    </source>
</evidence>
<gene>
    <name evidence="9" type="ORF">MXD59_02210</name>
</gene>
<comment type="caution">
    <text evidence="9">The sequence shown here is derived from an EMBL/GenBank/DDBJ whole genome shotgun (WGS) entry which is preliminary data.</text>
</comment>
<evidence type="ECO:0000256" key="2">
    <source>
        <dbReference type="ARBA" id="ARBA00022723"/>
    </source>
</evidence>
<keyword evidence="7" id="KW-1133">Transmembrane helix</keyword>
<keyword evidence="4 6" id="KW-0862">Zinc</keyword>
<keyword evidence="1 6" id="KW-0645">Protease</keyword>
<dbReference type="EC" id="3.4.24.-" evidence="9"/>
<keyword evidence="5 6" id="KW-0482">Metalloprotease</keyword>
<dbReference type="EMBL" id="JALKFT010000002">
    <property type="protein sequence ID" value="MCK9874606.1"/>
    <property type="molecule type" value="Genomic_DNA"/>
</dbReference>
<sequence length="300" mass="31196">MVWLPLLGNIVLAVGLPALARRLSHRRGYAAVTAAAVLGASCWLWSLVLLAAVLADRLAYLRSSGGLAGAPAGLRTVPLLLTVVAAGTLVTIMIRTGRLGARQARELVHAERLARLPFVGDVIDLPDAVPRACAVGGLTGGRIAITSGLRRCLTEDEQAAVLAHERAHLAGRHHWYRMVAAWCAAVCPLLHSLPGLVEQGCERAADEAAALAIGDRRLLARALGKAALAAARAQRRPPGSGVSPAFLHGGVPDRMAALLEDPPALARAPLLSATTCLATAVVMVVATVHASVDCVALLRH</sequence>
<reference evidence="9 10" key="1">
    <citation type="submission" date="2022-04" db="EMBL/GenBank/DDBJ databases">
        <title>Genome diversity in the genus Frankia.</title>
        <authorList>
            <person name="Carlos-Shanley C."/>
            <person name="Hahn D."/>
        </authorList>
    </citation>
    <scope>NUCLEOTIDE SEQUENCE [LARGE SCALE GENOMIC DNA]</scope>
    <source>
        <strain evidence="9 10">Ag45/Mut15</strain>
    </source>
</reference>
<protein>
    <submittedName>
        <fullName evidence="9">M48 family metalloprotease</fullName>
        <ecNumber evidence="9">3.4.24.-</ecNumber>
    </submittedName>
</protein>
<evidence type="ECO:0000256" key="3">
    <source>
        <dbReference type="ARBA" id="ARBA00022801"/>
    </source>
</evidence>
<feature type="transmembrane region" description="Helical" evidence="7">
    <location>
        <begin position="75"/>
        <end position="94"/>
    </location>
</feature>
<dbReference type="RefSeq" id="WP_248813210.1">
    <property type="nucleotide sequence ID" value="NZ_JALKFT010000002.1"/>
</dbReference>
<name>A0ABT0JST9_9ACTN</name>